<dbReference type="Proteomes" id="UP000327039">
    <property type="component" value="Unassembled WGS sequence"/>
</dbReference>
<dbReference type="PANTHER" id="PTHR22642">
    <property type="entry name" value="IMIDAZOLONEPROPIONASE"/>
    <property type="match status" value="1"/>
</dbReference>
<gene>
    <name evidence="2" type="ORF">F6B42_07475</name>
</gene>
<dbReference type="Gene3D" id="2.30.40.10">
    <property type="entry name" value="Urease, subunit C, domain 1"/>
    <property type="match status" value="1"/>
</dbReference>
<proteinExistence type="predicted"/>
<accession>A0A5J5IQY3</accession>
<feature type="domain" description="Amidohydrolase 3" evidence="1">
    <location>
        <begin position="60"/>
        <end position="501"/>
    </location>
</feature>
<dbReference type="InterPro" id="IPR013108">
    <property type="entry name" value="Amidohydro_3"/>
</dbReference>
<sequence>MSLARGDAVDVVADVRLTGPGRTDPFGDELVDVHLGGAHPDGRAILDIAPANALPRRGAVLDGAGGWLVPGLWDHHVHTVQWALASRRVELDGIASAGEAAARMAASDVGDDGRRVGSGYRDALWSDVPTLELLDAVTGDVPTYLINSDVHSVWLNSAALRREGMTAADGILREEPAFEISRRLNALDVDLADAAVDEAMRAAAARGIVGVVDLDMAWNAEAWDRRLARGFDAVRISFGVYASSLQRAIAAGLQTGDAIDPAGLVRMGAFKVITDGSLGTRTAACSHHYPGAASDFGIMTVPPGELRELMQRATGAGIACAVHAIGDVANTHALDAFAATGATGTIEHAQLVAHADLPRFGRLGVAASVQPSHAVDDRDMAEEYWSGQTSVAYPLRELADAGTNLLFGSDAPVAALDPWATIAAAVFRTRDDRQAWRPHQRIDAATALAASTAGGSDSGSDLAPGDVADLVVLDRDPLAAGSAAAMRGTRVAATLLAGRLTHLA</sequence>
<keyword evidence="3" id="KW-1185">Reference proteome</keyword>
<dbReference type="EMBL" id="VYRZ01000002">
    <property type="protein sequence ID" value="KAA9086829.1"/>
    <property type="molecule type" value="Genomic_DNA"/>
</dbReference>
<dbReference type="SUPFAM" id="SSF51556">
    <property type="entry name" value="Metallo-dependent hydrolases"/>
    <property type="match status" value="1"/>
</dbReference>
<keyword evidence="2" id="KW-0378">Hydrolase</keyword>
<evidence type="ECO:0000313" key="2">
    <source>
        <dbReference type="EMBL" id="KAA9086829.1"/>
    </source>
</evidence>
<dbReference type="AlphaFoldDB" id="A0A5J5IQY3"/>
<dbReference type="OrthoDB" id="3238066at2"/>
<dbReference type="InterPro" id="IPR011059">
    <property type="entry name" value="Metal-dep_hydrolase_composite"/>
</dbReference>
<dbReference type="Pfam" id="PF07969">
    <property type="entry name" value="Amidohydro_3"/>
    <property type="match status" value="1"/>
</dbReference>
<dbReference type="RefSeq" id="WP_150418998.1">
    <property type="nucleotide sequence ID" value="NZ_VYRZ01000002.1"/>
</dbReference>
<evidence type="ECO:0000313" key="3">
    <source>
        <dbReference type="Proteomes" id="UP000327039"/>
    </source>
</evidence>
<comment type="caution">
    <text evidence="2">The sequence shown here is derived from an EMBL/GenBank/DDBJ whole genome shotgun (WGS) entry which is preliminary data.</text>
</comment>
<dbReference type="Gene3D" id="3.10.310.70">
    <property type="match status" value="1"/>
</dbReference>
<dbReference type="GO" id="GO:0016810">
    <property type="term" value="F:hydrolase activity, acting on carbon-nitrogen (but not peptide) bonds"/>
    <property type="evidence" value="ECO:0007669"/>
    <property type="project" value="InterPro"/>
</dbReference>
<dbReference type="Gene3D" id="3.20.20.140">
    <property type="entry name" value="Metal-dependent hydrolases"/>
    <property type="match status" value="1"/>
</dbReference>
<dbReference type="SUPFAM" id="SSF51338">
    <property type="entry name" value="Composite domain of metallo-dependent hydrolases"/>
    <property type="match status" value="1"/>
</dbReference>
<evidence type="ECO:0000259" key="1">
    <source>
        <dbReference type="Pfam" id="PF07969"/>
    </source>
</evidence>
<dbReference type="PANTHER" id="PTHR22642:SF2">
    <property type="entry name" value="PROTEIN LONG AFTER FAR-RED 3"/>
    <property type="match status" value="1"/>
</dbReference>
<organism evidence="2 3">
    <name type="scientific">Microbacterium radiodurans</name>
    <dbReference type="NCBI Taxonomy" id="661398"/>
    <lineage>
        <taxon>Bacteria</taxon>
        <taxon>Bacillati</taxon>
        <taxon>Actinomycetota</taxon>
        <taxon>Actinomycetes</taxon>
        <taxon>Micrococcales</taxon>
        <taxon>Microbacteriaceae</taxon>
        <taxon>Microbacterium</taxon>
    </lineage>
</organism>
<reference evidence="3" key="1">
    <citation type="submission" date="2019-09" db="EMBL/GenBank/DDBJ databases">
        <title>Mumia zhuanghuii sp. nov. isolated from the intestinal contents of plateau pika (Ochotona curzoniae) in the Qinghai-Tibet plateau of China.</title>
        <authorList>
            <person name="Tian Z."/>
        </authorList>
    </citation>
    <scope>NUCLEOTIDE SEQUENCE [LARGE SCALE GENOMIC DNA]</scope>
    <source>
        <strain evidence="3">DSM 25564</strain>
    </source>
</reference>
<name>A0A5J5IQY3_9MICO</name>
<dbReference type="InterPro" id="IPR032466">
    <property type="entry name" value="Metal_Hydrolase"/>
</dbReference>
<protein>
    <submittedName>
        <fullName evidence="2">Amidohydrolase family protein</fullName>
    </submittedName>
</protein>